<reference evidence="2" key="1">
    <citation type="submission" date="2021-01" db="EMBL/GenBank/DDBJ databases">
        <authorList>
            <person name="Corre E."/>
            <person name="Pelletier E."/>
            <person name="Niang G."/>
            <person name="Scheremetjew M."/>
            <person name="Finn R."/>
            <person name="Kale V."/>
            <person name="Holt S."/>
            <person name="Cochrane G."/>
            <person name="Meng A."/>
            <person name="Brown T."/>
            <person name="Cohen L."/>
        </authorList>
    </citation>
    <scope>NUCLEOTIDE SEQUENCE</scope>
    <source>
        <strain evidence="2">NIES-2562</strain>
    </source>
</reference>
<sequence>MLSGGDVKPLVFRNSNSTQGTERKECSYRRKRVWEDSPFCVLRSHDDDLEESNQVIAECLKELQKTFDQTAAQFLTVVDYLKIRKVVYWVDQTVSTKKALCDHAASQNVDVKDLSPDVCQRLTTASQRSEHFVDSHLELDVLRRMMNRAAEKTCAMEDAQMNRIIDHLLQDEVRYSSRVRTMEEDLKQMFNAKFHQMSVRAAQTGMLAFLKEMYKYMKFDGEKRENKDGGGDTFLSPLPVAEEPTDENK</sequence>
<feature type="region of interest" description="Disordered" evidence="1">
    <location>
        <begin position="222"/>
        <end position="249"/>
    </location>
</feature>
<protein>
    <submittedName>
        <fullName evidence="2">Uncharacterized protein</fullName>
    </submittedName>
</protein>
<organism evidence="2">
    <name type="scientific">Palpitomonas bilix</name>
    <dbReference type="NCBI Taxonomy" id="652834"/>
    <lineage>
        <taxon>Eukaryota</taxon>
        <taxon>Eukaryota incertae sedis</taxon>
    </lineage>
</organism>
<dbReference type="AlphaFoldDB" id="A0A7S3D5Q6"/>
<evidence type="ECO:0000256" key="1">
    <source>
        <dbReference type="SAM" id="MobiDB-lite"/>
    </source>
</evidence>
<accession>A0A7S3D5Q6</accession>
<dbReference type="EMBL" id="HBIB01014869">
    <property type="protein sequence ID" value="CAE0247411.1"/>
    <property type="molecule type" value="Transcribed_RNA"/>
</dbReference>
<evidence type="ECO:0000313" key="3">
    <source>
        <dbReference type="EMBL" id="CAE0247413.1"/>
    </source>
</evidence>
<evidence type="ECO:0000313" key="2">
    <source>
        <dbReference type="EMBL" id="CAE0247411.1"/>
    </source>
</evidence>
<dbReference type="EMBL" id="HBIB01014871">
    <property type="protein sequence ID" value="CAE0247413.1"/>
    <property type="molecule type" value="Transcribed_RNA"/>
</dbReference>
<gene>
    <name evidence="2" type="ORF">PBIL07802_LOCUS9602</name>
    <name evidence="3" type="ORF">PBIL07802_LOCUS9604</name>
</gene>
<name>A0A7S3D5Q6_9EUKA</name>
<proteinExistence type="predicted"/>